<dbReference type="PANTHER" id="PTHR42760">
    <property type="entry name" value="SHORT-CHAIN DEHYDROGENASES/REDUCTASES FAMILY MEMBER"/>
    <property type="match status" value="1"/>
</dbReference>
<evidence type="ECO:0000256" key="20">
    <source>
        <dbReference type="ARBA" id="ARBA00070911"/>
    </source>
</evidence>
<keyword evidence="8" id="KW-0560">Oxidoreductase</keyword>
<evidence type="ECO:0000256" key="10">
    <source>
        <dbReference type="ARBA" id="ARBA00023098"/>
    </source>
</evidence>
<dbReference type="Proteomes" id="UP000492821">
    <property type="component" value="Unassembled WGS sequence"/>
</dbReference>
<evidence type="ECO:0000256" key="7">
    <source>
        <dbReference type="ARBA" id="ARBA00022832"/>
    </source>
</evidence>
<evidence type="ECO:0000256" key="25">
    <source>
        <dbReference type="ARBA" id="ARBA00083258"/>
    </source>
</evidence>
<dbReference type="PRINTS" id="PR00080">
    <property type="entry name" value="SDRFAMILY"/>
</dbReference>
<evidence type="ECO:0000256" key="5">
    <source>
        <dbReference type="ARBA" id="ARBA00022516"/>
    </source>
</evidence>
<reference evidence="28" key="2">
    <citation type="submission" date="2020-10" db="UniProtKB">
        <authorList>
            <consortium name="WormBaseParasite"/>
        </authorList>
    </citation>
    <scope>IDENTIFICATION</scope>
</reference>
<dbReference type="GO" id="GO:0048038">
    <property type="term" value="F:quinone binding"/>
    <property type="evidence" value="ECO:0007669"/>
    <property type="project" value="TreeGrafter"/>
</dbReference>
<evidence type="ECO:0000256" key="6">
    <source>
        <dbReference type="ARBA" id="ARBA00022553"/>
    </source>
</evidence>
<evidence type="ECO:0000256" key="12">
    <source>
        <dbReference type="ARBA" id="ARBA00023160"/>
    </source>
</evidence>
<dbReference type="PROSITE" id="PS00061">
    <property type="entry name" value="ADH_SHORT"/>
    <property type="match status" value="1"/>
</dbReference>
<evidence type="ECO:0000256" key="23">
    <source>
        <dbReference type="ARBA" id="ARBA00081936"/>
    </source>
</evidence>
<evidence type="ECO:0000256" key="14">
    <source>
        <dbReference type="ARBA" id="ARBA00049069"/>
    </source>
</evidence>
<evidence type="ECO:0000256" key="18">
    <source>
        <dbReference type="ARBA" id="ARBA00065174"/>
    </source>
</evidence>
<protein>
    <recommendedName>
        <fullName evidence="20">(3R)-3-hydroxyacyl-CoA dehydrogenase</fullName>
        <ecNumber evidence="19">1.1.1.239</ecNumber>
        <ecNumber evidence="4">1.1.1.n12</ecNumber>
    </recommendedName>
    <alternativeName>
        <fullName evidence="22">17-beta-hydroxysteroid dehydrogenase 8</fullName>
    </alternativeName>
    <alternativeName>
        <fullName evidence="21">3-ketoacyl-[acyl-carrier-protein] reductase alpha subunit</fullName>
    </alternativeName>
    <alternativeName>
        <fullName evidence="24">3-oxoacyl-[acyl-carrier-protein] reductase</fullName>
    </alternativeName>
    <alternativeName>
        <fullName evidence="25">Estradiol 17-beta-dehydrogenase 8</fullName>
    </alternativeName>
    <alternativeName>
        <fullName evidence="23">Testosterone 17-beta-dehydrogenase 8</fullName>
    </alternativeName>
</protein>
<keyword evidence="11" id="KW-0496">Mitochondrion</keyword>
<comment type="similarity">
    <text evidence="3">Belongs to the short-chain dehydrogenases/reductases (SDR) family.</text>
</comment>
<dbReference type="GO" id="GO:0006633">
    <property type="term" value="P:fatty acid biosynthetic process"/>
    <property type="evidence" value="ECO:0007669"/>
    <property type="project" value="UniProtKB-KW"/>
</dbReference>
<evidence type="ECO:0000256" key="11">
    <source>
        <dbReference type="ARBA" id="ARBA00023128"/>
    </source>
</evidence>
<feature type="domain" description="Ketoreductase" evidence="26">
    <location>
        <begin position="5"/>
        <end position="189"/>
    </location>
</feature>
<comment type="pathway">
    <text evidence="13">Steroid biosynthesis; estrogen biosynthesis.</text>
</comment>
<keyword evidence="12" id="KW-0275">Fatty acid biosynthesis</keyword>
<dbReference type="WBParaSite" id="Pan_g20971.t1">
    <property type="protein sequence ID" value="Pan_g20971.t1"/>
    <property type="gene ID" value="Pan_g20971"/>
</dbReference>
<evidence type="ECO:0000256" key="19">
    <source>
        <dbReference type="ARBA" id="ARBA00066822"/>
    </source>
</evidence>
<dbReference type="GO" id="GO:0004303">
    <property type="term" value="F:estradiol 17-beta-dehydrogenase [NAD(P)+] activity"/>
    <property type="evidence" value="ECO:0007669"/>
    <property type="project" value="UniProtKB-EC"/>
</dbReference>
<dbReference type="SUPFAM" id="SSF51735">
    <property type="entry name" value="NAD(P)-binding Rossmann-fold domains"/>
    <property type="match status" value="1"/>
</dbReference>
<dbReference type="InterPro" id="IPR036291">
    <property type="entry name" value="NAD(P)-bd_dom_sf"/>
</dbReference>
<dbReference type="PANTHER" id="PTHR42760:SF83">
    <property type="entry name" value="(3R)-3-HYDROXYACYL-COA DEHYDROGENASE"/>
    <property type="match status" value="1"/>
</dbReference>
<keyword evidence="7" id="KW-0276">Fatty acid metabolism</keyword>
<keyword evidence="6" id="KW-0597">Phosphoprotein</keyword>
<evidence type="ECO:0000256" key="17">
    <source>
        <dbReference type="ARBA" id="ARBA00052680"/>
    </source>
</evidence>
<evidence type="ECO:0000256" key="8">
    <source>
        <dbReference type="ARBA" id="ARBA00023002"/>
    </source>
</evidence>
<evidence type="ECO:0000256" key="3">
    <source>
        <dbReference type="ARBA" id="ARBA00006484"/>
    </source>
</evidence>
<evidence type="ECO:0000256" key="1">
    <source>
        <dbReference type="ARBA" id="ARBA00004305"/>
    </source>
</evidence>
<comment type="subunit">
    <text evidence="18">Heterotetramer with CBR4; contains two molecules of HSD17B8 and CBR4.</text>
</comment>
<dbReference type="GO" id="GO:0008210">
    <property type="term" value="P:estrogen metabolic process"/>
    <property type="evidence" value="ECO:0007669"/>
    <property type="project" value="UniProtKB-ARBA"/>
</dbReference>
<evidence type="ECO:0000313" key="28">
    <source>
        <dbReference type="WBParaSite" id="Pan_g20971.t1"/>
    </source>
</evidence>
<evidence type="ECO:0000256" key="21">
    <source>
        <dbReference type="ARBA" id="ARBA00077835"/>
    </source>
</evidence>
<dbReference type="GO" id="GO:0047035">
    <property type="term" value="F:testosterone dehydrogenase (NAD+) activity"/>
    <property type="evidence" value="ECO:0007669"/>
    <property type="project" value="UniProtKB-EC"/>
</dbReference>
<dbReference type="InterPro" id="IPR057326">
    <property type="entry name" value="KR_dom"/>
</dbReference>
<comment type="subcellular location">
    <subcellularLocation>
        <location evidence="1">Mitochondrion matrix</location>
    </subcellularLocation>
</comment>
<comment type="catalytic activity">
    <reaction evidence="15">
        <text>testosterone + NAD(+) = androst-4-ene-3,17-dione + NADH + H(+)</text>
        <dbReference type="Rhea" id="RHEA:14929"/>
        <dbReference type="ChEBI" id="CHEBI:15378"/>
        <dbReference type="ChEBI" id="CHEBI:16422"/>
        <dbReference type="ChEBI" id="CHEBI:17347"/>
        <dbReference type="ChEBI" id="CHEBI:57540"/>
        <dbReference type="ChEBI" id="CHEBI:57945"/>
        <dbReference type="EC" id="1.1.1.239"/>
    </reaction>
    <physiologicalReaction direction="left-to-right" evidence="15">
        <dbReference type="Rhea" id="RHEA:14930"/>
    </physiologicalReaction>
</comment>
<evidence type="ECO:0000256" key="22">
    <source>
        <dbReference type="ARBA" id="ARBA00081419"/>
    </source>
</evidence>
<sequence>MLANKVGIVTGGATGLGRAIAQVLAKNGASVVVVDLAEGPTGQTVDLLKKENPSGNHASFIGDVSNRAQVDQLRDFFKSQFNNAAPNFLVNNAGITRDATLLKMSEKQFDDVINVNLKAVWMLSQTFARLAVEAKTSQSIVNISSIVGKTGNFGQTNYAASKAGVIGLSKSAAKELAKHNIRVNAILPGFVHTDMVDKVPPKVLEGILKGVPMRRLGRPEELGNAVAFLCSDLSSFVTGAAIEVTGGLDM</sequence>
<dbReference type="Gene3D" id="3.40.50.720">
    <property type="entry name" value="NAD(P)-binding Rossmann-like Domain"/>
    <property type="match status" value="1"/>
</dbReference>
<accession>A0A7E4VHR9</accession>
<evidence type="ECO:0000256" key="13">
    <source>
        <dbReference type="ARBA" id="ARBA00037929"/>
    </source>
</evidence>
<dbReference type="SMART" id="SM00822">
    <property type="entry name" value="PKS_KR"/>
    <property type="match status" value="1"/>
</dbReference>
<dbReference type="EC" id="1.1.1.239" evidence="19"/>
<dbReference type="PRINTS" id="PR00081">
    <property type="entry name" value="GDHRDH"/>
</dbReference>
<evidence type="ECO:0000256" key="16">
    <source>
        <dbReference type="ARBA" id="ARBA00050435"/>
    </source>
</evidence>
<evidence type="ECO:0000256" key="9">
    <source>
        <dbReference type="ARBA" id="ARBA00023027"/>
    </source>
</evidence>
<organism evidence="27 28">
    <name type="scientific">Panagrellus redivivus</name>
    <name type="common">Microworm</name>
    <dbReference type="NCBI Taxonomy" id="6233"/>
    <lineage>
        <taxon>Eukaryota</taxon>
        <taxon>Metazoa</taxon>
        <taxon>Ecdysozoa</taxon>
        <taxon>Nematoda</taxon>
        <taxon>Chromadorea</taxon>
        <taxon>Rhabditida</taxon>
        <taxon>Tylenchina</taxon>
        <taxon>Panagrolaimomorpha</taxon>
        <taxon>Panagrolaimoidea</taxon>
        <taxon>Panagrolaimidae</taxon>
        <taxon>Panagrellus</taxon>
    </lineage>
</organism>
<dbReference type="InterPro" id="IPR002347">
    <property type="entry name" value="SDR_fam"/>
</dbReference>
<proteinExistence type="inferred from homology"/>
<keyword evidence="9" id="KW-0520">NAD</keyword>
<evidence type="ECO:0000256" key="24">
    <source>
        <dbReference type="ARBA" id="ARBA00083097"/>
    </source>
</evidence>
<comment type="catalytic activity">
    <reaction evidence="14">
        <text>17beta-estradiol + NAD(+) = estrone + NADH + H(+)</text>
        <dbReference type="Rhea" id="RHEA:24612"/>
        <dbReference type="ChEBI" id="CHEBI:15378"/>
        <dbReference type="ChEBI" id="CHEBI:16469"/>
        <dbReference type="ChEBI" id="CHEBI:17263"/>
        <dbReference type="ChEBI" id="CHEBI:57540"/>
        <dbReference type="ChEBI" id="CHEBI:57945"/>
        <dbReference type="EC" id="1.1.1.62"/>
    </reaction>
    <physiologicalReaction direction="left-to-right" evidence="14">
        <dbReference type="Rhea" id="RHEA:24613"/>
    </physiologicalReaction>
    <physiologicalReaction direction="right-to-left" evidence="14">
        <dbReference type="Rhea" id="RHEA:24614"/>
    </physiologicalReaction>
</comment>
<dbReference type="AlphaFoldDB" id="A0A7E4VHR9"/>
<evidence type="ECO:0000259" key="26">
    <source>
        <dbReference type="SMART" id="SM00822"/>
    </source>
</evidence>
<dbReference type="InterPro" id="IPR020904">
    <property type="entry name" value="Sc_DH/Rdtase_CS"/>
</dbReference>
<comment type="catalytic activity">
    <reaction evidence="16">
        <text>17beta-hydroxy-5alpha-androstan-3-one + NAD(+) = 5alpha-androstan-3,17-dione + NADH + H(+)</text>
        <dbReference type="Rhea" id="RHEA:41992"/>
        <dbReference type="ChEBI" id="CHEBI:15378"/>
        <dbReference type="ChEBI" id="CHEBI:15994"/>
        <dbReference type="ChEBI" id="CHEBI:16330"/>
        <dbReference type="ChEBI" id="CHEBI:57540"/>
        <dbReference type="ChEBI" id="CHEBI:57945"/>
    </reaction>
    <physiologicalReaction direction="left-to-right" evidence="16">
        <dbReference type="Rhea" id="RHEA:41993"/>
    </physiologicalReaction>
</comment>
<comment type="catalytic activity">
    <reaction evidence="17">
        <text>a (3R)-3-hydroxyacyl-CoA + NAD(+) = a 3-oxoacyl-CoA + NADH + H(+)</text>
        <dbReference type="Rhea" id="RHEA:32711"/>
        <dbReference type="ChEBI" id="CHEBI:15378"/>
        <dbReference type="ChEBI" id="CHEBI:57319"/>
        <dbReference type="ChEBI" id="CHEBI:57540"/>
        <dbReference type="ChEBI" id="CHEBI:57945"/>
        <dbReference type="ChEBI" id="CHEBI:90726"/>
        <dbReference type="EC" id="1.1.1.n12"/>
    </reaction>
    <physiologicalReaction direction="left-to-right" evidence="17">
        <dbReference type="Rhea" id="RHEA:32712"/>
    </physiologicalReaction>
</comment>
<dbReference type="GO" id="GO:0005759">
    <property type="term" value="C:mitochondrial matrix"/>
    <property type="evidence" value="ECO:0007669"/>
    <property type="project" value="UniProtKB-SubCell"/>
</dbReference>
<comment type="pathway">
    <text evidence="2">Lipid metabolism; fatty acid biosynthesis.</text>
</comment>
<name>A0A7E4VHR9_PANRE</name>
<reference evidence="27" key="1">
    <citation type="journal article" date="2013" name="Genetics">
        <title>The draft genome and transcriptome of Panagrellus redivivus are shaped by the harsh demands of a free-living lifestyle.</title>
        <authorList>
            <person name="Srinivasan J."/>
            <person name="Dillman A.R."/>
            <person name="Macchietto M.G."/>
            <person name="Heikkinen L."/>
            <person name="Lakso M."/>
            <person name="Fracchia K.M."/>
            <person name="Antoshechkin I."/>
            <person name="Mortazavi A."/>
            <person name="Wong G."/>
            <person name="Sternberg P.W."/>
        </authorList>
    </citation>
    <scope>NUCLEOTIDE SEQUENCE [LARGE SCALE GENOMIC DNA]</scope>
    <source>
        <strain evidence="27">MT8872</strain>
    </source>
</reference>
<evidence type="ECO:0000256" key="2">
    <source>
        <dbReference type="ARBA" id="ARBA00005194"/>
    </source>
</evidence>
<dbReference type="Pfam" id="PF13561">
    <property type="entry name" value="adh_short_C2"/>
    <property type="match status" value="1"/>
</dbReference>
<keyword evidence="27" id="KW-1185">Reference proteome</keyword>
<dbReference type="EC" id="1.1.1.n12" evidence="4"/>
<dbReference type="FunFam" id="3.40.50.720:FF:000231">
    <property type="entry name" value="Estradiol 17-beta-dehydrogenase 8"/>
    <property type="match status" value="1"/>
</dbReference>
<keyword evidence="5" id="KW-0444">Lipid biosynthesis</keyword>
<evidence type="ECO:0000256" key="4">
    <source>
        <dbReference type="ARBA" id="ARBA00012456"/>
    </source>
</evidence>
<keyword evidence="10" id="KW-0443">Lipid metabolism</keyword>
<evidence type="ECO:0000256" key="15">
    <source>
        <dbReference type="ARBA" id="ARBA00050232"/>
    </source>
</evidence>
<evidence type="ECO:0000313" key="27">
    <source>
        <dbReference type="Proteomes" id="UP000492821"/>
    </source>
</evidence>